<evidence type="ECO:0000313" key="2">
    <source>
        <dbReference type="EMBL" id="RWS22502.1"/>
    </source>
</evidence>
<dbReference type="EMBL" id="NCKV01008616">
    <property type="protein sequence ID" value="RWS22502.1"/>
    <property type="molecule type" value="Genomic_DNA"/>
</dbReference>
<gene>
    <name evidence="2" type="ORF">B4U80_06440</name>
</gene>
<feature type="compositionally biased region" description="Acidic residues" evidence="1">
    <location>
        <begin position="47"/>
        <end position="56"/>
    </location>
</feature>
<organism evidence="2 3">
    <name type="scientific">Leptotrombidium deliense</name>
    <dbReference type="NCBI Taxonomy" id="299467"/>
    <lineage>
        <taxon>Eukaryota</taxon>
        <taxon>Metazoa</taxon>
        <taxon>Ecdysozoa</taxon>
        <taxon>Arthropoda</taxon>
        <taxon>Chelicerata</taxon>
        <taxon>Arachnida</taxon>
        <taxon>Acari</taxon>
        <taxon>Acariformes</taxon>
        <taxon>Trombidiformes</taxon>
        <taxon>Prostigmata</taxon>
        <taxon>Anystina</taxon>
        <taxon>Parasitengona</taxon>
        <taxon>Trombiculoidea</taxon>
        <taxon>Trombiculidae</taxon>
        <taxon>Leptotrombidium</taxon>
    </lineage>
</organism>
<dbReference type="Proteomes" id="UP000288716">
    <property type="component" value="Unassembled WGS sequence"/>
</dbReference>
<comment type="caution">
    <text evidence="2">The sequence shown here is derived from an EMBL/GenBank/DDBJ whole genome shotgun (WGS) entry which is preliminary data.</text>
</comment>
<sequence>RSSAGASSSQLSDFKDCVHCILLDEYLKVNSSPPPSTTASVSSEGSIIDEAEEDNEWPFRAGSSSGANSFEDEVIAECMNQGVPIVTLSFAPNPEPSLEEEDAGNGVTVISLEVPVLPKSGRSASVDSAYLQVPKRTDIGLGELPPKSQRSRSVDIALPVGPDGPYIVVPTEKPLPVVTQ</sequence>
<name>A0A443S4P3_9ACAR</name>
<feature type="non-terminal residue" evidence="2">
    <location>
        <position position="1"/>
    </location>
</feature>
<dbReference type="AlphaFoldDB" id="A0A443S4P3"/>
<feature type="non-terminal residue" evidence="2">
    <location>
        <position position="180"/>
    </location>
</feature>
<dbReference type="VEuPathDB" id="VectorBase:LDEU009538"/>
<feature type="region of interest" description="Disordered" evidence="1">
    <location>
        <begin position="28"/>
        <end position="65"/>
    </location>
</feature>
<protein>
    <submittedName>
        <fullName evidence="2">Uncharacterized protein</fullName>
    </submittedName>
</protein>
<dbReference type="OrthoDB" id="6511309at2759"/>
<evidence type="ECO:0000256" key="1">
    <source>
        <dbReference type="SAM" id="MobiDB-lite"/>
    </source>
</evidence>
<accession>A0A443S4P3</accession>
<evidence type="ECO:0000313" key="3">
    <source>
        <dbReference type="Proteomes" id="UP000288716"/>
    </source>
</evidence>
<proteinExistence type="predicted"/>
<keyword evidence="3" id="KW-1185">Reference proteome</keyword>
<reference evidence="2 3" key="1">
    <citation type="journal article" date="2018" name="Gigascience">
        <title>Genomes of trombidid mites reveal novel predicted allergens and laterally-transferred genes associated with secondary metabolism.</title>
        <authorList>
            <person name="Dong X."/>
            <person name="Chaisiri K."/>
            <person name="Xia D."/>
            <person name="Armstrong S.D."/>
            <person name="Fang Y."/>
            <person name="Donnelly M.J."/>
            <person name="Kadowaki T."/>
            <person name="McGarry J.W."/>
            <person name="Darby A.C."/>
            <person name="Makepeace B.L."/>
        </authorList>
    </citation>
    <scope>NUCLEOTIDE SEQUENCE [LARGE SCALE GENOMIC DNA]</scope>
    <source>
        <strain evidence="2">UoL-UT</strain>
    </source>
</reference>